<dbReference type="InterPro" id="IPR027417">
    <property type="entry name" value="P-loop_NTPase"/>
</dbReference>
<dbReference type="GO" id="GO:0006261">
    <property type="term" value="P:DNA-templated DNA replication"/>
    <property type="evidence" value="ECO:0007669"/>
    <property type="project" value="TreeGrafter"/>
</dbReference>
<dbReference type="PANTHER" id="PTHR11669">
    <property type="entry name" value="REPLICATION FACTOR C / DNA POLYMERASE III GAMMA-TAU SUBUNIT"/>
    <property type="match status" value="1"/>
</dbReference>
<protein>
    <recommendedName>
        <fullName evidence="1">DNA-directed DNA polymerase</fullName>
        <ecNumber evidence="1">2.7.7.7</ecNumber>
    </recommendedName>
</protein>
<reference evidence="5" key="1">
    <citation type="submission" date="2016-11" db="EMBL/GenBank/DDBJ databases">
        <authorList>
            <person name="Varghese N."/>
            <person name="Submissions S."/>
        </authorList>
    </citation>
    <scope>NUCLEOTIDE SEQUENCE [LARGE SCALE GENOMIC DNA]</scope>
    <source>
        <strain evidence="5">DSM 14834</strain>
    </source>
</reference>
<dbReference type="GO" id="GO:0009360">
    <property type="term" value="C:DNA polymerase III complex"/>
    <property type="evidence" value="ECO:0007669"/>
    <property type="project" value="TreeGrafter"/>
</dbReference>
<sequence>MSAVLPPLAPWQQRVYAQVAEALAAGHFGHATLIVGPPAIGKRLLAEHLAQRVLCLSPLPDGAPCGRCKSCTLLASRTQMEVPELRPDGSLAHPFGHSAHPDLLLLGYETNAKTGKPRSEIVIEQIRALTEKLSLTAQLGQAQVVIVDPADAVNWSAFNALLKTLEEPQPGRYLWLLASSPMRVPATIRSRCQRLLVRLPPREEALAWLVQQGHDPALAEEALAAARGHPGLAHAWASGDGLEVRRDVASTVEALQHARAQPAEVAQRWCADGRAEARLHALAELAVQAAATAAPAQVLQLARRFEAANRARALLQTQVRAELVVLDALLPWAPAASTR</sequence>
<evidence type="ECO:0000313" key="4">
    <source>
        <dbReference type="EMBL" id="SHE99484.1"/>
    </source>
</evidence>
<dbReference type="Proteomes" id="UP000242857">
    <property type="component" value="Unassembled WGS sequence"/>
</dbReference>
<dbReference type="Pfam" id="PF13177">
    <property type="entry name" value="DNA_pol3_delta2"/>
    <property type="match status" value="1"/>
</dbReference>
<dbReference type="STRING" id="213588.SAMN02745204_01571"/>
<accession>A0A1M4Y0Y3</accession>
<dbReference type="AlphaFoldDB" id="A0A1M4Y0Y3"/>
<comment type="catalytic activity">
    <reaction evidence="3">
        <text>DNA(n) + a 2'-deoxyribonucleoside 5'-triphosphate = DNA(n+1) + diphosphate</text>
        <dbReference type="Rhea" id="RHEA:22508"/>
        <dbReference type="Rhea" id="RHEA-COMP:17339"/>
        <dbReference type="Rhea" id="RHEA-COMP:17340"/>
        <dbReference type="ChEBI" id="CHEBI:33019"/>
        <dbReference type="ChEBI" id="CHEBI:61560"/>
        <dbReference type="ChEBI" id="CHEBI:173112"/>
        <dbReference type="EC" id="2.7.7.7"/>
    </reaction>
</comment>
<dbReference type="EMBL" id="FQUK01000024">
    <property type="protein sequence ID" value="SHE99484.1"/>
    <property type="molecule type" value="Genomic_DNA"/>
</dbReference>
<keyword evidence="2" id="KW-0548">Nucleotidyltransferase</keyword>
<keyword evidence="2" id="KW-0239">DNA-directed DNA polymerase</keyword>
<name>A0A1M4Y0Y3_9GAMM</name>
<dbReference type="EC" id="2.7.7.7" evidence="1"/>
<dbReference type="SUPFAM" id="SSF52540">
    <property type="entry name" value="P-loop containing nucleoside triphosphate hydrolases"/>
    <property type="match status" value="1"/>
</dbReference>
<dbReference type="GO" id="GO:0003887">
    <property type="term" value="F:DNA-directed DNA polymerase activity"/>
    <property type="evidence" value="ECO:0007669"/>
    <property type="project" value="UniProtKB-KW"/>
</dbReference>
<dbReference type="Gene3D" id="3.40.50.300">
    <property type="entry name" value="P-loop containing nucleotide triphosphate hydrolases"/>
    <property type="match status" value="1"/>
</dbReference>
<evidence type="ECO:0000256" key="1">
    <source>
        <dbReference type="ARBA" id="ARBA00012417"/>
    </source>
</evidence>
<dbReference type="InterPro" id="IPR050238">
    <property type="entry name" value="DNA_Rep/Repair_Clamp_Loader"/>
</dbReference>
<keyword evidence="5" id="KW-1185">Reference proteome</keyword>
<dbReference type="PANTHER" id="PTHR11669:SF8">
    <property type="entry name" value="DNA POLYMERASE III SUBUNIT DELTA"/>
    <property type="match status" value="1"/>
</dbReference>
<keyword evidence="2" id="KW-0808">Transferase</keyword>
<evidence type="ECO:0000256" key="3">
    <source>
        <dbReference type="ARBA" id="ARBA00049244"/>
    </source>
</evidence>
<organism evidence="4 5">
    <name type="scientific">Thermomonas hydrothermalis</name>
    <dbReference type="NCBI Taxonomy" id="213588"/>
    <lineage>
        <taxon>Bacteria</taxon>
        <taxon>Pseudomonadati</taxon>
        <taxon>Pseudomonadota</taxon>
        <taxon>Gammaproteobacteria</taxon>
        <taxon>Lysobacterales</taxon>
        <taxon>Lysobacteraceae</taxon>
        <taxon>Thermomonas</taxon>
    </lineage>
</organism>
<gene>
    <name evidence="4" type="ORF">SAMN02745204_01571</name>
</gene>
<proteinExistence type="predicted"/>
<dbReference type="OrthoDB" id="9811073at2"/>
<evidence type="ECO:0000256" key="2">
    <source>
        <dbReference type="ARBA" id="ARBA00022932"/>
    </source>
</evidence>
<evidence type="ECO:0000313" key="5">
    <source>
        <dbReference type="Proteomes" id="UP000242857"/>
    </source>
</evidence>